<reference evidence="5" key="2">
    <citation type="submission" date="2016-01" db="EMBL/GenBank/DDBJ databases">
        <title>First complete genome sequence of a species in the genus Microterricola, an extremophilic cold active enzyme producing strain ERGS5:02 isolated from Sikkim Himalaya.</title>
        <authorList>
            <person name="Kumar R."/>
            <person name="Singh D."/>
            <person name="Swarnkar M.K."/>
        </authorList>
    </citation>
    <scope>NUCLEOTIDE SEQUENCE [LARGE SCALE GENOMIC DNA]</scope>
    <source>
        <strain evidence="5">ERGS5:02</strain>
    </source>
</reference>
<keyword evidence="5" id="KW-1185">Reference proteome</keyword>
<dbReference type="Proteomes" id="UP000058305">
    <property type="component" value="Chromosome"/>
</dbReference>
<name>A0A0Y0Q2B6_9MICO</name>
<dbReference type="EMBL" id="CP014145">
    <property type="protein sequence ID" value="AMB60283.1"/>
    <property type="molecule type" value="Genomic_DNA"/>
</dbReference>
<evidence type="ECO:0000313" key="5">
    <source>
        <dbReference type="Proteomes" id="UP000058305"/>
    </source>
</evidence>
<dbReference type="Pfam" id="PF13692">
    <property type="entry name" value="Glyco_trans_1_4"/>
    <property type="match status" value="1"/>
</dbReference>
<dbReference type="Pfam" id="PF13579">
    <property type="entry name" value="Glyco_trans_4_4"/>
    <property type="match status" value="1"/>
</dbReference>
<proteinExistence type="predicted"/>
<accession>A0A0Y0Q2B6</accession>
<organism evidence="4 5">
    <name type="scientific">Microterricola viridarii</name>
    <dbReference type="NCBI Taxonomy" id="412690"/>
    <lineage>
        <taxon>Bacteria</taxon>
        <taxon>Bacillati</taxon>
        <taxon>Actinomycetota</taxon>
        <taxon>Actinomycetes</taxon>
        <taxon>Micrococcales</taxon>
        <taxon>Microbacteriaceae</taxon>
        <taxon>Microterricola</taxon>
    </lineage>
</organism>
<protein>
    <submittedName>
        <fullName evidence="4">Glycosyltransferase</fullName>
    </submittedName>
</protein>
<dbReference type="KEGG" id="mvd:AWU67_02010"/>
<feature type="domain" description="Glycosyltransferase subfamily 4-like N-terminal" evidence="3">
    <location>
        <begin position="12"/>
        <end position="116"/>
    </location>
</feature>
<evidence type="ECO:0000313" key="4">
    <source>
        <dbReference type="EMBL" id="AMB60283.1"/>
    </source>
</evidence>
<dbReference type="PANTHER" id="PTHR12526">
    <property type="entry name" value="GLYCOSYLTRANSFERASE"/>
    <property type="match status" value="1"/>
</dbReference>
<dbReference type="InterPro" id="IPR028098">
    <property type="entry name" value="Glyco_trans_4-like_N"/>
</dbReference>
<dbReference type="SUPFAM" id="SSF53756">
    <property type="entry name" value="UDP-Glycosyltransferase/glycogen phosphorylase"/>
    <property type="match status" value="1"/>
</dbReference>
<evidence type="ECO:0000259" key="3">
    <source>
        <dbReference type="Pfam" id="PF13579"/>
    </source>
</evidence>
<reference evidence="4 5" key="1">
    <citation type="journal article" date="2016" name="J. Biotechnol.">
        <title>First complete genome sequence of a species in the genus Microterricola, an extremophilic cold active enzyme producing bacterial strain ERGS5:02 isolated from Sikkim Himalaya.</title>
        <authorList>
            <person name="Himanshu"/>
            <person name="Swarnkar M.K."/>
            <person name="Singh D."/>
            <person name="Kumar R."/>
        </authorList>
    </citation>
    <scope>NUCLEOTIDE SEQUENCE [LARGE SCALE GENOMIC DNA]</scope>
    <source>
        <strain evidence="4 5">ERGS5:02</strain>
    </source>
</reference>
<gene>
    <name evidence="4" type="ORF">AWU67_02010</name>
</gene>
<evidence type="ECO:0000256" key="2">
    <source>
        <dbReference type="ARBA" id="ARBA00022679"/>
    </source>
</evidence>
<dbReference type="AlphaFoldDB" id="A0A0Y0Q2B6"/>
<keyword evidence="1" id="KW-0328">Glycosyltransferase</keyword>
<dbReference type="GO" id="GO:0016757">
    <property type="term" value="F:glycosyltransferase activity"/>
    <property type="evidence" value="ECO:0007669"/>
    <property type="project" value="UniProtKB-KW"/>
</dbReference>
<dbReference type="Gene3D" id="3.40.50.2000">
    <property type="entry name" value="Glycogen Phosphorylase B"/>
    <property type="match status" value="2"/>
</dbReference>
<evidence type="ECO:0000256" key="1">
    <source>
        <dbReference type="ARBA" id="ARBA00022676"/>
    </source>
</evidence>
<sequence>MRGYLQYASFDIPLFFRLWGVRNPRALIVEPPPTTGVIVRISARLRGIPYVYFAADVSSSAAAGIGVNPVIVRVLRAVESWVLRGAALVLAVSDGVRDEVQTLGVRPNQVAVVGTGIDTATFALDGALPDCDAPYFAYAGTMSEIQGAGVFLDAFAVVAAEHPSARLVLLGGGTELDALQRRAQESGFGERIDFLGSRPGAEAARWLRGAVAGLASVRPGRGYDFAFATKTFASISTGTPVVYAGVGPAAALVREHRLGWATDWAADEVADAMRAALAGAAASRDADERARLSNWVRDNYSLTAVAANAVRAVRGVLPA</sequence>
<keyword evidence="2 4" id="KW-0808">Transferase</keyword>